<feature type="transmembrane region" description="Helical" evidence="1">
    <location>
        <begin position="53"/>
        <end position="75"/>
    </location>
</feature>
<keyword evidence="1" id="KW-0472">Membrane</keyword>
<keyword evidence="1" id="KW-1133">Transmembrane helix</keyword>
<dbReference type="HOGENOM" id="CLU_180692_1_0_4"/>
<dbReference type="EMBL" id="FR687359">
    <property type="protein sequence ID" value="CBW76166.1"/>
    <property type="molecule type" value="Genomic_DNA"/>
</dbReference>
<evidence type="ECO:0000313" key="3">
    <source>
        <dbReference type="Proteomes" id="UP000007437"/>
    </source>
</evidence>
<keyword evidence="1" id="KW-0812">Transmembrane</keyword>
<sequence length="80" mass="8849">MKDGRTVMPDRPKNLSAVASVIRSMRAVLWSFFGVRKGKEHERDFASLNPLHVIIAGFVCAAVFIGILLVVVHFVTQPSI</sequence>
<organism evidence="2 3">
    <name type="scientific">Mycetohabitans rhizoxinica (strain DSM 19002 / CIP 109453 / HKI 454)</name>
    <name type="common">Paraburkholderia rhizoxinica</name>
    <dbReference type="NCBI Taxonomy" id="882378"/>
    <lineage>
        <taxon>Bacteria</taxon>
        <taxon>Pseudomonadati</taxon>
        <taxon>Pseudomonadota</taxon>
        <taxon>Betaproteobacteria</taxon>
        <taxon>Burkholderiales</taxon>
        <taxon>Burkholderiaceae</taxon>
        <taxon>Mycetohabitans</taxon>
    </lineage>
</organism>
<dbReference type="Pfam" id="PF11174">
    <property type="entry name" value="DUF2970"/>
    <property type="match status" value="1"/>
</dbReference>
<dbReference type="AlphaFoldDB" id="E5AMD4"/>
<dbReference type="KEGG" id="brh:RBRH_02184"/>
<reference evidence="2 3" key="1">
    <citation type="journal article" date="2011" name="J. Bacteriol.">
        <title>Complete genome sequence of Burkholderia rhizoxinica, an endosymbiont of Rhizopus microsporus.</title>
        <authorList>
            <person name="Lackner G."/>
            <person name="Moebius N."/>
            <person name="Partida-Martinez L."/>
            <person name="Hertweck C."/>
        </authorList>
    </citation>
    <scope>NUCLEOTIDE SEQUENCE [LARGE SCALE GENOMIC DNA]</scope>
    <source>
        <strain evidence="3">DSM 19002 / CIP 109453 / HKI 454</strain>
    </source>
</reference>
<proteinExistence type="predicted"/>
<accession>E5AMD4</accession>
<dbReference type="InterPro" id="IPR021344">
    <property type="entry name" value="DUF2970"/>
</dbReference>
<evidence type="ECO:0008006" key="4">
    <source>
        <dbReference type="Google" id="ProtNLM"/>
    </source>
</evidence>
<gene>
    <name evidence="2" type="ordered locus">RBRH_02184</name>
</gene>
<dbReference type="STRING" id="882378.RBRH_02184"/>
<dbReference type="Proteomes" id="UP000007437">
    <property type="component" value="Chromosome"/>
</dbReference>
<evidence type="ECO:0000256" key="1">
    <source>
        <dbReference type="SAM" id="Phobius"/>
    </source>
</evidence>
<protein>
    <recommendedName>
        <fullName evidence="4">DUF2970 domain-containing protein</fullName>
    </recommendedName>
</protein>
<name>E5AMD4_MYCRK</name>
<dbReference type="eggNOG" id="ENOG5033AS4">
    <property type="taxonomic scope" value="Bacteria"/>
</dbReference>
<evidence type="ECO:0000313" key="2">
    <source>
        <dbReference type="EMBL" id="CBW76166.1"/>
    </source>
</evidence>